<evidence type="ECO:0000313" key="2">
    <source>
        <dbReference type="EMBL" id="MUG71470.1"/>
    </source>
</evidence>
<dbReference type="Proteomes" id="UP000450917">
    <property type="component" value="Unassembled WGS sequence"/>
</dbReference>
<sequence length="215" mass="24662">MNVIHYIVVYPLLFASLFALGLAVCRLKVTEFMYPTLVCVVPLSLISVLVQYYGKAYLMGFIQPLCIMLGYWLIFKFRFNHSLLIGIIIYTTSALSEFLFATVFNRFQLHLLALHLQKDLPIVGFCMIVTNVLLYLLLHRLRWGISFIFSAVSKNRPQPKLQGAWNVLLTGLFFISGLITISVYFSTKHLLPLVAVVFIVWALLIFLSYRKELGE</sequence>
<dbReference type="RefSeq" id="WP_127606190.1">
    <property type="nucleotide sequence ID" value="NZ_JARTHJ010000152.1"/>
</dbReference>
<feature type="transmembrane region" description="Helical" evidence="1">
    <location>
        <begin position="163"/>
        <end position="184"/>
    </location>
</feature>
<name>A0A7X3CS69_9BACL</name>
<feature type="transmembrane region" description="Helical" evidence="1">
    <location>
        <begin position="56"/>
        <end position="75"/>
    </location>
</feature>
<accession>A0A7X3CS69</accession>
<gene>
    <name evidence="2" type="ORF">GNP93_12400</name>
</gene>
<keyword evidence="1" id="KW-0812">Transmembrane</keyword>
<reference evidence="2 3" key="1">
    <citation type="submission" date="2019-11" db="EMBL/GenBank/DDBJ databases">
        <title>Draft genome sequences of five Paenibacillus species of dairy origin.</title>
        <authorList>
            <person name="Olajide A.M."/>
            <person name="Chen S."/>
            <person name="Lapointe G."/>
        </authorList>
    </citation>
    <scope>NUCLEOTIDE SEQUENCE [LARGE SCALE GENOMIC DNA]</scope>
    <source>
        <strain evidence="2 3">2CS3</strain>
    </source>
</reference>
<proteinExistence type="predicted"/>
<dbReference type="EMBL" id="WNZX01000009">
    <property type="protein sequence ID" value="MUG71470.1"/>
    <property type="molecule type" value="Genomic_DNA"/>
</dbReference>
<comment type="caution">
    <text evidence="2">The sequence shown here is derived from an EMBL/GenBank/DDBJ whole genome shotgun (WGS) entry which is preliminary data.</text>
</comment>
<feature type="transmembrane region" description="Helical" evidence="1">
    <location>
        <begin position="32"/>
        <end position="50"/>
    </location>
</feature>
<keyword evidence="1" id="KW-0472">Membrane</keyword>
<feature type="transmembrane region" description="Helical" evidence="1">
    <location>
        <begin position="190"/>
        <end position="209"/>
    </location>
</feature>
<protein>
    <submittedName>
        <fullName evidence="2">Uncharacterized protein</fullName>
    </submittedName>
</protein>
<keyword evidence="3" id="KW-1185">Reference proteome</keyword>
<feature type="transmembrane region" description="Helical" evidence="1">
    <location>
        <begin position="82"/>
        <end position="100"/>
    </location>
</feature>
<evidence type="ECO:0000313" key="3">
    <source>
        <dbReference type="Proteomes" id="UP000450917"/>
    </source>
</evidence>
<evidence type="ECO:0000256" key="1">
    <source>
        <dbReference type="SAM" id="Phobius"/>
    </source>
</evidence>
<feature type="transmembrane region" description="Helical" evidence="1">
    <location>
        <begin position="6"/>
        <end position="25"/>
    </location>
</feature>
<feature type="transmembrane region" description="Helical" evidence="1">
    <location>
        <begin position="120"/>
        <end position="138"/>
    </location>
</feature>
<keyword evidence="1" id="KW-1133">Transmembrane helix</keyword>
<organism evidence="2 3">
    <name type="scientific">Paenibacillus validus</name>
    <dbReference type="NCBI Taxonomy" id="44253"/>
    <lineage>
        <taxon>Bacteria</taxon>
        <taxon>Bacillati</taxon>
        <taxon>Bacillota</taxon>
        <taxon>Bacilli</taxon>
        <taxon>Bacillales</taxon>
        <taxon>Paenibacillaceae</taxon>
        <taxon>Paenibacillus</taxon>
    </lineage>
</organism>
<dbReference type="AlphaFoldDB" id="A0A7X3CS69"/>